<dbReference type="PANTHER" id="PTHR16509">
    <property type="match status" value="1"/>
</dbReference>
<feature type="domain" description="Calcineurin-like phosphoesterase" evidence="1">
    <location>
        <begin position="17"/>
        <end position="213"/>
    </location>
</feature>
<sequence>MQYANRENQGTRHYRSSIKKLTEAVEVFNQQKPAFVISLGDFINDDFKSYDTLNSITNRLKPTLFHVIGNHDFEVAANQKSKVLPALKLKNEYYSFNKKNWKFILLNGNDISLIANTEGTANYKEAQVMLDKLKAAKAPNAQPWNGGLGQEQLNWLKDELASAQKKNQRVIVFCHFPLYPEELPYNLWNASEVRNLIERYANVKAYLNGHVHKSQYFSKNGVNYVTFKGMVEKEENAFAIVSVFEDHLEIQGYGKEVSRVLKK</sequence>
<organism evidence="2 3">
    <name type="scientific">Adhaeribacter aerolatus</name>
    <dbReference type="NCBI Taxonomy" id="670289"/>
    <lineage>
        <taxon>Bacteria</taxon>
        <taxon>Pseudomonadati</taxon>
        <taxon>Bacteroidota</taxon>
        <taxon>Cytophagia</taxon>
        <taxon>Cytophagales</taxon>
        <taxon>Hymenobacteraceae</taxon>
        <taxon>Adhaeribacter</taxon>
    </lineage>
</organism>
<dbReference type="SUPFAM" id="SSF56300">
    <property type="entry name" value="Metallo-dependent phosphatases"/>
    <property type="match status" value="1"/>
</dbReference>
<gene>
    <name evidence="2" type="ORF">AAE02nite_41540</name>
</gene>
<proteinExistence type="predicted"/>
<protein>
    <submittedName>
        <fullName evidence="2">Phosphatase</fullName>
    </submittedName>
</protein>
<dbReference type="InterPro" id="IPR029052">
    <property type="entry name" value="Metallo-depent_PP-like"/>
</dbReference>
<dbReference type="Gene3D" id="3.60.21.10">
    <property type="match status" value="1"/>
</dbReference>
<accession>A0A512B3E8</accession>
<dbReference type="InterPro" id="IPR004843">
    <property type="entry name" value="Calcineurin-like_PHP"/>
</dbReference>
<dbReference type="PANTHER" id="PTHR16509:SF1">
    <property type="entry name" value="MANGANESE-DEPENDENT ADP-RIBOSE_CDP-ALCOHOL DIPHOSPHATASE"/>
    <property type="match status" value="1"/>
</dbReference>
<dbReference type="Proteomes" id="UP000321532">
    <property type="component" value="Unassembled WGS sequence"/>
</dbReference>
<evidence type="ECO:0000259" key="1">
    <source>
        <dbReference type="Pfam" id="PF00149"/>
    </source>
</evidence>
<dbReference type="EMBL" id="BJYS01000037">
    <property type="protein sequence ID" value="GEO06490.1"/>
    <property type="molecule type" value="Genomic_DNA"/>
</dbReference>
<evidence type="ECO:0000313" key="2">
    <source>
        <dbReference type="EMBL" id="GEO06490.1"/>
    </source>
</evidence>
<dbReference type="AlphaFoldDB" id="A0A512B3E8"/>
<keyword evidence="3" id="KW-1185">Reference proteome</keyword>
<dbReference type="GO" id="GO:0016787">
    <property type="term" value="F:hydrolase activity"/>
    <property type="evidence" value="ECO:0007669"/>
    <property type="project" value="InterPro"/>
</dbReference>
<comment type="caution">
    <text evidence="2">The sequence shown here is derived from an EMBL/GenBank/DDBJ whole genome shotgun (WGS) entry which is preliminary data.</text>
</comment>
<dbReference type="Pfam" id="PF00149">
    <property type="entry name" value="Metallophos"/>
    <property type="match status" value="1"/>
</dbReference>
<evidence type="ECO:0000313" key="3">
    <source>
        <dbReference type="Proteomes" id="UP000321532"/>
    </source>
</evidence>
<reference evidence="2 3" key="1">
    <citation type="submission" date="2019-07" db="EMBL/GenBank/DDBJ databases">
        <title>Whole genome shotgun sequence of Adhaeribacter aerolatus NBRC 106133.</title>
        <authorList>
            <person name="Hosoyama A."/>
            <person name="Uohara A."/>
            <person name="Ohji S."/>
            <person name="Ichikawa N."/>
        </authorList>
    </citation>
    <scope>NUCLEOTIDE SEQUENCE [LARGE SCALE GENOMIC DNA]</scope>
    <source>
        <strain evidence="2 3">NBRC 106133</strain>
    </source>
</reference>
<name>A0A512B3E8_9BACT</name>